<evidence type="ECO:0000313" key="1">
    <source>
        <dbReference type="EMBL" id="KAK1639305.1"/>
    </source>
</evidence>
<dbReference type="RefSeq" id="XP_060447912.1">
    <property type="nucleotide sequence ID" value="XM_060589867.1"/>
</dbReference>
<protein>
    <submittedName>
        <fullName evidence="1">Uncharacterized protein</fullName>
    </submittedName>
</protein>
<dbReference type="Proteomes" id="UP001243989">
    <property type="component" value="Unassembled WGS sequence"/>
</dbReference>
<name>A0AAI9ZW46_9PEZI</name>
<proteinExistence type="predicted"/>
<reference evidence="1" key="1">
    <citation type="submission" date="2021-06" db="EMBL/GenBank/DDBJ databases">
        <title>Comparative genomics, transcriptomics and evolutionary studies reveal genomic signatures of adaptation to plant cell wall in hemibiotrophic fungi.</title>
        <authorList>
            <consortium name="DOE Joint Genome Institute"/>
            <person name="Baroncelli R."/>
            <person name="Diaz J.F."/>
            <person name="Benocci T."/>
            <person name="Peng M."/>
            <person name="Battaglia E."/>
            <person name="Haridas S."/>
            <person name="Andreopoulos W."/>
            <person name="Labutti K."/>
            <person name="Pangilinan J."/>
            <person name="Floch G.L."/>
            <person name="Makela M.R."/>
            <person name="Henrissat B."/>
            <person name="Grigoriev I.V."/>
            <person name="Crouch J.A."/>
            <person name="De Vries R.P."/>
            <person name="Sukno S.A."/>
            <person name="Thon M.R."/>
        </authorList>
    </citation>
    <scope>NUCLEOTIDE SEQUENCE</scope>
    <source>
        <strain evidence="1">CBS 102054</strain>
    </source>
</reference>
<dbReference type="EMBL" id="JAHMHQ010000005">
    <property type="protein sequence ID" value="KAK1639305.1"/>
    <property type="molecule type" value="Genomic_DNA"/>
</dbReference>
<sequence>MRNRVERVPNRSFVAFALSLLIRLLMSTWFESNIVAAVDSCIRRLTLRTIQLLSYCSATVSRLGPDQREVLRPVYHD</sequence>
<dbReference type="GeneID" id="85474729"/>
<dbReference type="AlphaFoldDB" id="A0AAI9ZW46"/>
<gene>
    <name evidence="1" type="ORF">BDP81DRAFT_420715</name>
</gene>
<evidence type="ECO:0000313" key="2">
    <source>
        <dbReference type="Proteomes" id="UP001243989"/>
    </source>
</evidence>
<accession>A0AAI9ZW46</accession>
<comment type="caution">
    <text evidence="1">The sequence shown here is derived from an EMBL/GenBank/DDBJ whole genome shotgun (WGS) entry which is preliminary data.</text>
</comment>
<organism evidence="1 2">
    <name type="scientific">Colletotrichum phormii</name>
    <dbReference type="NCBI Taxonomy" id="359342"/>
    <lineage>
        <taxon>Eukaryota</taxon>
        <taxon>Fungi</taxon>
        <taxon>Dikarya</taxon>
        <taxon>Ascomycota</taxon>
        <taxon>Pezizomycotina</taxon>
        <taxon>Sordariomycetes</taxon>
        <taxon>Hypocreomycetidae</taxon>
        <taxon>Glomerellales</taxon>
        <taxon>Glomerellaceae</taxon>
        <taxon>Colletotrichum</taxon>
        <taxon>Colletotrichum acutatum species complex</taxon>
    </lineage>
</organism>
<keyword evidence="2" id="KW-1185">Reference proteome</keyword>